<dbReference type="SMART" id="SM00912">
    <property type="entry name" value="Haemagg_act"/>
    <property type="match status" value="1"/>
</dbReference>
<dbReference type="KEGG" id="nti:DNFV4_00864"/>
<organism evidence="3 4">
    <name type="scientific">Nitrospira tepida</name>
    <dbReference type="NCBI Taxonomy" id="2973512"/>
    <lineage>
        <taxon>Bacteria</taxon>
        <taxon>Pseudomonadati</taxon>
        <taxon>Nitrospirota</taxon>
        <taxon>Nitrospiria</taxon>
        <taxon>Nitrospirales</taxon>
        <taxon>Nitrospiraceae</taxon>
        <taxon>Nitrospira</taxon>
    </lineage>
</organism>
<evidence type="ECO:0000256" key="1">
    <source>
        <dbReference type="SAM" id="MobiDB-lite"/>
    </source>
</evidence>
<evidence type="ECO:0000313" key="4">
    <source>
        <dbReference type="Proteomes" id="UP001179121"/>
    </source>
</evidence>
<feature type="domain" description="Filamentous haemagglutinin FhaB/tRNA nuclease CdiA-like TPS" evidence="2">
    <location>
        <begin position="48"/>
        <end position="165"/>
    </location>
</feature>
<dbReference type="SUPFAM" id="SSF51126">
    <property type="entry name" value="Pectin lyase-like"/>
    <property type="match status" value="1"/>
</dbReference>
<dbReference type="AlphaFoldDB" id="A0AA86MWV1"/>
<gene>
    <name evidence="3" type="ORF">DNFV4_00864</name>
</gene>
<dbReference type="InterPro" id="IPR011050">
    <property type="entry name" value="Pectin_lyase_fold/virulence"/>
</dbReference>
<dbReference type="EMBL" id="OX365700">
    <property type="protein sequence ID" value="CAI4030436.1"/>
    <property type="molecule type" value="Genomic_DNA"/>
</dbReference>
<dbReference type="NCBIfam" id="TIGR01901">
    <property type="entry name" value="adhes_NPXG"/>
    <property type="match status" value="1"/>
</dbReference>
<name>A0AA86MWV1_9BACT</name>
<dbReference type="RefSeq" id="WP_289267425.1">
    <property type="nucleotide sequence ID" value="NZ_OX365700.1"/>
</dbReference>
<evidence type="ECO:0000313" key="3">
    <source>
        <dbReference type="EMBL" id="CAI4030436.1"/>
    </source>
</evidence>
<keyword evidence="4" id="KW-1185">Reference proteome</keyword>
<sequence length="984" mass="98637">MMGTHGLEPFTPRRHVYAIFFLLGLLLPWPHVSRVLAQAPPAITPTVGPGNLGTIVTPNGNVHTITGGSRPGNGANLFHSFGQFNVPANNIANFLNETPALPTTNILGRVTGGNVSSIFGTIQTTGFGNANLFLMNPAGFLFGPTATLNVGGMVTFTSADYLRFGDNAKFYAAPSMDPGSLLSIAPVAAFGFLGSNPGAITVQGSQLSVAPGQGLSLIGGNMAIEGAVLAPNQVQPARLTAPGGPITLVSVASPGEVGLKGAGGQPAEPTWNGFTKFGTISLSQGASLDTSADAAGHVVIRGGQFTMEDASIKAISENGITAATTNASPTISITAETVTLNNGAYITADTLGTAPAGDIALNVGTMTTRAGVNRVPLNPNDNDIVAGNLIASDSWSLNSDAGPAGNITIQGIDGQGTAATSVLLRDSSISSRIFGGSPEASRSLITISADSLVLTNEGLPGGGAAATIVANTIGPAPAGNIAFNVNTMLGNVNPDETRIEGARTVFIVTSNNPGSTAGPTGNIIISGIRPESTDAARLVALDSTFISAGADGGTASTPPGNITITTDTLSLANDAGIVTATFGEAPPPAGDITLNVNTLRAHTRPDGTLINALPQSFLASVSLSGQAGNIIISGVGSETTDAAKVLLLNNLELNTVVFGGNSTTTPATIMVTAESIQLTNSKNIKTNTSGAAPAGNINFNATTFSADQGTRVSSSTSGPGPGGAISITAGQSVALDHGSSITASSTGPADAGDITINAGRTFTSTNSSVTTEAAQASGGNITILATDSVRLINSQLNASVQGSATTVGGNIVIDPQAVILQNSRIVANATQGQGGNISITTQSFLADATSVIDASSQFGISGTVNIQSPTSQMAGRLVALPNNPLTATALLSQRCAALAQGGQFSSFVMAGRYGVPPEPGGWLASPLMLDGTASGPVAQDGHPSFENDQSGSFSGREILSIRRWPVAGTTTRFASIGWTGDCGS</sequence>
<accession>A0AA86MWV1</accession>
<evidence type="ECO:0000259" key="2">
    <source>
        <dbReference type="SMART" id="SM00912"/>
    </source>
</evidence>
<feature type="region of interest" description="Disordered" evidence="1">
    <location>
        <begin position="933"/>
        <end position="952"/>
    </location>
</feature>
<proteinExistence type="predicted"/>
<dbReference type="Gene3D" id="2.160.20.10">
    <property type="entry name" value="Single-stranded right-handed beta-helix, Pectin lyase-like"/>
    <property type="match status" value="2"/>
</dbReference>
<dbReference type="Proteomes" id="UP001179121">
    <property type="component" value="Chromosome"/>
</dbReference>
<reference evidence="3" key="1">
    <citation type="submission" date="2022-10" db="EMBL/GenBank/DDBJ databases">
        <authorList>
            <person name="Koch H."/>
        </authorList>
    </citation>
    <scope>NUCLEOTIDE SEQUENCE</scope>
    <source>
        <strain evidence="3">DNF</strain>
    </source>
</reference>
<dbReference type="Pfam" id="PF05860">
    <property type="entry name" value="TPS"/>
    <property type="match status" value="1"/>
</dbReference>
<dbReference type="InterPro" id="IPR008638">
    <property type="entry name" value="FhaB/CdiA-like_TPS"/>
</dbReference>
<dbReference type="InterPro" id="IPR012334">
    <property type="entry name" value="Pectin_lyas_fold"/>
</dbReference>
<protein>
    <submittedName>
        <fullName evidence="3">Hemagg_act domain-containing protein</fullName>
    </submittedName>
</protein>